<dbReference type="EMBL" id="VSSQ01063311">
    <property type="protein sequence ID" value="MPN16363.1"/>
    <property type="molecule type" value="Genomic_DNA"/>
</dbReference>
<evidence type="ECO:0000259" key="1">
    <source>
        <dbReference type="Pfam" id="PF13186"/>
    </source>
</evidence>
<dbReference type="PANTHER" id="PTHR43524:SF1">
    <property type="entry name" value="RADICAL SAM SUPERFAMILY PROTEIN"/>
    <property type="match status" value="1"/>
</dbReference>
<dbReference type="AlphaFoldDB" id="A0A645FWP5"/>
<evidence type="ECO:0000313" key="2">
    <source>
        <dbReference type="EMBL" id="MPN16363.1"/>
    </source>
</evidence>
<feature type="domain" description="4Fe4S-binding SPASM" evidence="1">
    <location>
        <begin position="76"/>
        <end position="127"/>
    </location>
</feature>
<dbReference type="Pfam" id="PF13186">
    <property type="entry name" value="SPASM"/>
    <property type="match status" value="1"/>
</dbReference>
<comment type="caution">
    <text evidence="2">The sequence shown here is derived from an EMBL/GenBank/DDBJ whole genome shotgun (WGS) entry which is preliminary data.</text>
</comment>
<gene>
    <name evidence="2" type="ORF">SDC9_163702</name>
</gene>
<dbReference type="Gene3D" id="3.20.20.70">
    <property type="entry name" value="Aldolase class I"/>
    <property type="match status" value="1"/>
</dbReference>
<dbReference type="PANTHER" id="PTHR43524">
    <property type="entry name" value="RADICAL SAM SUPERFAMILY PROTEIN"/>
    <property type="match status" value="1"/>
</dbReference>
<reference evidence="2" key="1">
    <citation type="submission" date="2019-08" db="EMBL/GenBank/DDBJ databases">
        <authorList>
            <person name="Kucharzyk K."/>
            <person name="Murdoch R.W."/>
            <person name="Higgins S."/>
            <person name="Loffler F."/>
        </authorList>
    </citation>
    <scope>NUCLEOTIDE SEQUENCE</scope>
</reference>
<dbReference type="InterPro" id="IPR058240">
    <property type="entry name" value="rSAM_sf"/>
</dbReference>
<dbReference type="InterPro" id="IPR013785">
    <property type="entry name" value="Aldolase_TIM"/>
</dbReference>
<dbReference type="InterPro" id="IPR023885">
    <property type="entry name" value="4Fe4S-binding_SPASM_dom"/>
</dbReference>
<organism evidence="2">
    <name type="scientific">bioreactor metagenome</name>
    <dbReference type="NCBI Taxonomy" id="1076179"/>
    <lineage>
        <taxon>unclassified sequences</taxon>
        <taxon>metagenomes</taxon>
        <taxon>ecological metagenomes</taxon>
    </lineage>
</organism>
<protein>
    <recommendedName>
        <fullName evidence="1">4Fe4S-binding SPASM domain-containing protein</fullName>
    </recommendedName>
</protein>
<sequence>MDYFYKEQGVIYSWIFHYMPIGRSVSLDLMPTPQQRLWMWHQSWKLIREKSYFLADFWNHGTVCDGCLSAGSDTGGGYFYIDWDGKVSPCVFMPYSPININDAYRDGKTLNEVWRDPFFASLRNWQKSYKQKDGNWLMPCPIRDHHADLRKMIAEYEPEPSDESAREALLDPDYADGMDRYDQEYKSLSDLVWQLHYLRPSDPDDIQIRDLPDISSLLEKK</sequence>
<name>A0A645FWP5_9ZZZZ</name>
<dbReference type="SUPFAM" id="SSF102114">
    <property type="entry name" value="Radical SAM enzymes"/>
    <property type="match status" value="1"/>
</dbReference>
<accession>A0A645FWP5</accession>
<proteinExistence type="predicted"/>